<dbReference type="AlphaFoldDB" id="A0A6C0J1C5"/>
<dbReference type="InterPro" id="IPR000730">
    <property type="entry name" value="Pr_cel_nuc_antig"/>
</dbReference>
<dbReference type="EMBL" id="MN740308">
    <property type="protein sequence ID" value="QHT99451.1"/>
    <property type="molecule type" value="Genomic_DNA"/>
</dbReference>
<evidence type="ECO:0008006" key="2">
    <source>
        <dbReference type="Google" id="ProtNLM"/>
    </source>
</evidence>
<dbReference type="PANTHER" id="PTHR11352">
    <property type="entry name" value="PROLIFERATING CELL NUCLEAR ANTIGEN"/>
    <property type="match status" value="1"/>
</dbReference>
<reference evidence="1" key="1">
    <citation type="journal article" date="2020" name="Nature">
        <title>Giant virus diversity and host interactions through global metagenomics.</title>
        <authorList>
            <person name="Schulz F."/>
            <person name="Roux S."/>
            <person name="Paez-Espino D."/>
            <person name="Jungbluth S."/>
            <person name="Walsh D.A."/>
            <person name="Denef V.J."/>
            <person name="McMahon K.D."/>
            <person name="Konstantinidis K.T."/>
            <person name="Eloe-Fadrosh E.A."/>
            <person name="Kyrpides N.C."/>
            <person name="Woyke T."/>
        </authorList>
    </citation>
    <scope>NUCLEOTIDE SEQUENCE</scope>
    <source>
        <strain evidence="1">GVMAG-M-3300025699-48</strain>
    </source>
</reference>
<dbReference type="GO" id="GO:0000077">
    <property type="term" value="P:DNA damage checkpoint signaling"/>
    <property type="evidence" value="ECO:0007669"/>
    <property type="project" value="InterPro"/>
</dbReference>
<dbReference type="InterPro" id="IPR046938">
    <property type="entry name" value="DNA_clamp_sf"/>
</dbReference>
<evidence type="ECO:0000313" key="1">
    <source>
        <dbReference type="EMBL" id="QHT99451.1"/>
    </source>
</evidence>
<dbReference type="PANTHER" id="PTHR11352:SF0">
    <property type="entry name" value="PROLIFERATING CELL NUCLEAR ANTIGEN"/>
    <property type="match status" value="1"/>
</dbReference>
<dbReference type="GO" id="GO:0006272">
    <property type="term" value="P:leading strand elongation"/>
    <property type="evidence" value="ECO:0007669"/>
    <property type="project" value="TreeGrafter"/>
</dbReference>
<accession>A0A6C0J1C5</accession>
<dbReference type="CDD" id="cd00577">
    <property type="entry name" value="PCNA"/>
    <property type="match status" value="1"/>
</dbReference>
<proteinExistence type="inferred from homology"/>
<organism evidence="1">
    <name type="scientific">viral metagenome</name>
    <dbReference type="NCBI Taxonomy" id="1070528"/>
    <lineage>
        <taxon>unclassified sequences</taxon>
        <taxon>metagenomes</taxon>
        <taxon>organismal metagenomes</taxon>
    </lineage>
</organism>
<dbReference type="GO" id="GO:0006275">
    <property type="term" value="P:regulation of DNA replication"/>
    <property type="evidence" value="ECO:0007669"/>
    <property type="project" value="InterPro"/>
</dbReference>
<dbReference type="GO" id="GO:0003677">
    <property type="term" value="F:DNA binding"/>
    <property type="evidence" value="ECO:0007669"/>
    <property type="project" value="InterPro"/>
</dbReference>
<dbReference type="SUPFAM" id="SSF55979">
    <property type="entry name" value="DNA clamp"/>
    <property type="match status" value="2"/>
</dbReference>
<dbReference type="GO" id="GO:0030896">
    <property type="term" value="C:checkpoint clamp complex"/>
    <property type="evidence" value="ECO:0007669"/>
    <property type="project" value="InterPro"/>
</dbReference>
<dbReference type="Gene3D" id="3.70.10.10">
    <property type="match status" value="1"/>
</dbReference>
<dbReference type="InterPro" id="IPR007268">
    <property type="entry name" value="Rad9/Ddc1"/>
</dbReference>
<protein>
    <recommendedName>
        <fullName evidence="2">Proliferating cell nuclear antigen PCNA N-terminal domain-containing protein</fullName>
    </recommendedName>
</protein>
<sequence length="263" mass="30423">MDIIITNLAKAEQFTLLFQHIRLFSDHVNITFDKEKMYMQSMDSARVSVFELTLPSTWFDEYNHTSSTPITIGLSSSLLFKILNTREKIQETNIKFKNEDDDKLFIHFTCNNGAVFNKQFELPLIEIECELMQIPNTDSNAEFSINSTTYANLINQLKIFGDTIEIQCSEEKIVLYSISIETGKMLVDINIEDLTEYSINEGEIIKLSFSLNMLHNICMYNKISKEIEIFLTKDYPMKVVYPLGEDNANFTFYLAPKISDDDD</sequence>
<dbReference type="NCBIfam" id="TIGR00590">
    <property type="entry name" value="pcna"/>
    <property type="match status" value="1"/>
</dbReference>
<dbReference type="GO" id="GO:0030337">
    <property type="term" value="F:DNA polymerase processivity factor activity"/>
    <property type="evidence" value="ECO:0007669"/>
    <property type="project" value="InterPro"/>
</dbReference>
<dbReference type="HAMAP" id="MF_00317">
    <property type="entry name" value="DNApol_clamp_arch"/>
    <property type="match status" value="1"/>
</dbReference>
<name>A0A6C0J1C5_9ZZZZ</name>
<dbReference type="PRINTS" id="PR00339">
    <property type="entry name" value="PCNACYCLIN"/>
</dbReference>
<dbReference type="Pfam" id="PF04139">
    <property type="entry name" value="Rad9"/>
    <property type="match status" value="1"/>
</dbReference>